<reference evidence="1 3" key="1">
    <citation type="submission" date="2017-02" db="EMBL/GenBank/DDBJ databases">
        <authorList>
            <person name="Varghese N."/>
            <person name="Submissions S."/>
        </authorList>
    </citation>
    <scope>NUCLEOTIDE SEQUENCE [LARGE SCALE GENOMIC DNA]</scope>
    <source>
        <strain evidence="1 3">DSM 16775</strain>
    </source>
</reference>
<accession>A0AAX2IS39</accession>
<dbReference type="AlphaFoldDB" id="A0AAX2IS39"/>
<dbReference type="EMBL" id="UAVR01000024">
    <property type="protein sequence ID" value="SQA92529.1"/>
    <property type="molecule type" value="Genomic_DNA"/>
</dbReference>
<dbReference type="RefSeq" id="WP_079467026.1">
    <property type="nucleotide sequence ID" value="NZ_CP033934.1"/>
</dbReference>
<sequence length="75" mass="8562">MENGEELDIKFDDLKQRFFDTNQCRKYCNESSVDSKLCDSSGKIVERLRKITDYIRIDIPGPGGSEEGLTMGVRL</sequence>
<proteinExistence type="predicted"/>
<evidence type="ECO:0000313" key="4">
    <source>
        <dbReference type="Proteomes" id="UP000251937"/>
    </source>
</evidence>
<evidence type="ECO:0000313" key="3">
    <source>
        <dbReference type="Proteomes" id="UP000190669"/>
    </source>
</evidence>
<keyword evidence="3" id="KW-1185">Reference proteome</keyword>
<reference evidence="2 4" key="2">
    <citation type="submission" date="2018-06" db="EMBL/GenBank/DDBJ databases">
        <authorList>
            <consortium name="Pathogen Informatics"/>
            <person name="Doyle S."/>
        </authorList>
    </citation>
    <scope>NUCLEOTIDE SEQUENCE [LARGE SCALE GENOMIC DNA]</scope>
    <source>
        <strain evidence="2 4">NCTC11212</strain>
    </source>
</reference>
<gene>
    <name evidence="2" type="ORF">NCTC11212_04109</name>
    <name evidence="1" type="ORF">SAMN05421800_13110</name>
</gene>
<dbReference type="Proteomes" id="UP000190669">
    <property type="component" value="Unassembled WGS sequence"/>
</dbReference>
<dbReference type="EMBL" id="FUZE01000031">
    <property type="protein sequence ID" value="SKC09934.1"/>
    <property type="molecule type" value="Genomic_DNA"/>
</dbReference>
<dbReference type="KEGG" id="cbp:EB354_03905"/>
<evidence type="ECO:0000313" key="1">
    <source>
        <dbReference type="EMBL" id="SKC09934.1"/>
    </source>
</evidence>
<evidence type="ECO:0000313" key="2">
    <source>
        <dbReference type="EMBL" id="SQA92529.1"/>
    </source>
</evidence>
<comment type="caution">
    <text evidence="2">The sequence shown here is derived from an EMBL/GenBank/DDBJ whole genome shotgun (WGS) entry which is preliminary data.</text>
</comment>
<name>A0AAX2IS39_9FLAO</name>
<dbReference type="Proteomes" id="UP000251937">
    <property type="component" value="Unassembled WGS sequence"/>
</dbReference>
<protein>
    <submittedName>
        <fullName evidence="2">Uncharacterized protein</fullName>
    </submittedName>
</protein>
<organism evidence="2 4">
    <name type="scientific">Chryseobacterium balustinum</name>
    <dbReference type="NCBI Taxonomy" id="246"/>
    <lineage>
        <taxon>Bacteria</taxon>
        <taxon>Pseudomonadati</taxon>
        <taxon>Bacteroidota</taxon>
        <taxon>Flavobacteriia</taxon>
        <taxon>Flavobacteriales</taxon>
        <taxon>Weeksellaceae</taxon>
        <taxon>Chryseobacterium group</taxon>
        <taxon>Chryseobacterium</taxon>
    </lineage>
</organism>